<protein>
    <recommendedName>
        <fullName evidence="3">Endonuclease/exonuclease/phosphatase domain-containing protein</fullName>
    </recommendedName>
</protein>
<gene>
    <name evidence="1" type="ORF">GOBAR_AA36710</name>
</gene>
<evidence type="ECO:0000313" key="1">
    <source>
        <dbReference type="EMBL" id="PPR84002.1"/>
    </source>
</evidence>
<dbReference type="OrthoDB" id="990388at2759"/>
<name>A0A2P5VYS3_GOSBA</name>
<dbReference type="AlphaFoldDB" id="A0A2P5VYS3"/>
<dbReference type="PANTHER" id="PTHR33710:SF64">
    <property type="entry name" value="ENDONUCLEASE_EXONUCLEASE_PHOSPHATASE DOMAIN-CONTAINING PROTEIN"/>
    <property type="match status" value="1"/>
</dbReference>
<proteinExistence type="predicted"/>
<dbReference type="Proteomes" id="UP000239757">
    <property type="component" value="Unassembled WGS sequence"/>
</dbReference>
<dbReference type="SUPFAM" id="SSF56219">
    <property type="entry name" value="DNase I-like"/>
    <property type="match status" value="1"/>
</dbReference>
<evidence type="ECO:0000313" key="2">
    <source>
        <dbReference type="Proteomes" id="UP000239757"/>
    </source>
</evidence>
<dbReference type="InterPro" id="IPR036691">
    <property type="entry name" value="Endo/exonu/phosph_ase_sf"/>
</dbReference>
<dbReference type="PANTHER" id="PTHR33710">
    <property type="entry name" value="BNAC02G09200D PROTEIN"/>
    <property type="match status" value="1"/>
</dbReference>
<dbReference type="EMBL" id="KZ670065">
    <property type="protein sequence ID" value="PPR84002.1"/>
    <property type="molecule type" value="Genomic_DNA"/>
</dbReference>
<dbReference type="Gene3D" id="3.60.10.10">
    <property type="entry name" value="Endonuclease/exonuclease/phosphatase"/>
    <property type="match status" value="1"/>
</dbReference>
<accession>A0A2P5VYS3</accession>
<sequence>MKLLFWYYHGLENPAANKVARVRDQCRLDGCLAVNFARKSRGLAMLWKEGTKVDIQNYSKYHIDSVIQLKDQRWVRFTGFYGDVNLNWRNESWNMLKRVGGMVNEICIFEGDFNTIANNAKKEGGRRKSKALMDDFCNVIEELSLVDIKTVRGWYTWVNNREGFAMVKERLDRFMISANDVANFPYIETKMVRQSTLDHDAITLDTMGGKSRQGGRYQGFNFKYEAYWANDRKAKEVIQHAWKNSNINVVMKMEKVG</sequence>
<evidence type="ECO:0008006" key="3">
    <source>
        <dbReference type="Google" id="ProtNLM"/>
    </source>
</evidence>
<reference evidence="1 2" key="1">
    <citation type="submission" date="2015-01" db="EMBL/GenBank/DDBJ databases">
        <title>Genome of allotetraploid Gossypium barbadense reveals genomic plasticity and fiber elongation in cotton evolution.</title>
        <authorList>
            <person name="Chen X."/>
            <person name="Liu X."/>
            <person name="Zhao B."/>
            <person name="Zheng H."/>
            <person name="Hu Y."/>
            <person name="Lu G."/>
            <person name="Yang C."/>
            <person name="Chen J."/>
            <person name="Shan C."/>
            <person name="Zhang L."/>
            <person name="Zhou Y."/>
            <person name="Wang L."/>
            <person name="Guo W."/>
            <person name="Bai Y."/>
            <person name="Ruan J."/>
            <person name="Shangguan X."/>
            <person name="Mao Y."/>
            <person name="Jiang J."/>
            <person name="Zhu Y."/>
            <person name="Lei J."/>
            <person name="Kang H."/>
            <person name="Chen S."/>
            <person name="He X."/>
            <person name="Wang R."/>
            <person name="Wang Y."/>
            <person name="Chen J."/>
            <person name="Wang L."/>
            <person name="Yu S."/>
            <person name="Wang B."/>
            <person name="Wei J."/>
            <person name="Song S."/>
            <person name="Lu X."/>
            <person name="Gao Z."/>
            <person name="Gu W."/>
            <person name="Deng X."/>
            <person name="Ma D."/>
            <person name="Wang S."/>
            <person name="Liang W."/>
            <person name="Fang L."/>
            <person name="Cai C."/>
            <person name="Zhu X."/>
            <person name="Zhou B."/>
            <person name="Zhang Y."/>
            <person name="Chen Z."/>
            <person name="Xu S."/>
            <person name="Zhu R."/>
            <person name="Wang S."/>
            <person name="Zhang T."/>
            <person name="Zhao G."/>
        </authorList>
    </citation>
    <scope>NUCLEOTIDE SEQUENCE [LARGE SCALE GENOMIC DNA]</scope>
    <source>
        <strain evidence="2">cv. Xinhai21</strain>
        <tissue evidence="1">Leaf</tissue>
    </source>
</reference>
<organism evidence="1 2">
    <name type="scientific">Gossypium barbadense</name>
    <name type="common">Sea Island cotton</name>
    <name type="synonym">Hibiscus barbadensis</name>
    <dbReference type="NCBI Taxonomy" id="3634"/>
    <lineage>
        <taxon>Eukaryota</taxon>
        <taxon>Viridiplantae</taxon>
        <taxon>Streptophyta</taxon>
        <taxon>Embryophyta</taxon>
        <taxon>Tracheophyta</taxon>
        <taxon>Spermatophyta</taxon>
        <taxon>Magnoliopsida</taxon>
        <taxon>eudicotyledons</taxon>
        <taxon>Gunneridae</taxon>
        <taxon>Pentapetalae</taxon>
        <taxon>rosids</taxon>
        <taxon>malvids</taxon>
        <taxon>Malvales</taxon>
        <taxon>Malvaceae</taxon>
        <taxon>Malvoideae</taxon>
        <taxon>Gossypium</taxon>
    </lineage>
</organism>